<accession>A0A0R1W1A0</accession>
<sequence>MDDEHLPKEKVLRDPIYNYIYVDNRIILDLIDTPEFQRLRRIKQLGTTSLIFHGAEHSRFGHSLGVYEITRRICNLFQRNYPSKNPGDGLWDDHERLVALCAALLHDVGHGPFSHTFEHIFHTNHEQITTQIITSPETNINKILRRVSPDFPKQVANVITHTYSNPQVVQMISSQIDADRMDYLQRDAYYTGTNYGKFDLERILRVMRPYEGGITFEISGMHAVEDYILSRFQMYMQIYFHPVSRAMEAILEHLLERADKLYKGNVTDIDFAPQMLTPFFNGSFTLQDYLTLDDGVLTTYFASWRKFPDNILSDLASRFLDRKPLKSVIYSAETEPLLPKLRDLIQTAGFNSSYYTAVNDSYKLTYDTYNPQVAKPQTQIELIQPNGELVELSQISTLVAAISGKVSGDQRFFFPKEMLEQHQNIEIFDPIYEDFQAHIHNNQIINPN</sequence>
<dbReference type="SMART" id="SM00471">
    <property type="entry name" value="HDc"/>
    <property type="match status" value="1"/>
</dbReference>
<dbReference type="Gene3D" id="1.20.1250.30">
    <property type="match status" value="1"/>
</dbReference>
<dbReference type="GO" id="GO:0006203">
    <property type="term" value="P:dGTP catabolic process"/>
    <property type="evidence" value="ECO:0007669"/>
    <property type="project" value="TreeGrafter"/>
</dbReference>
<feature type="domain" description="HD/PDEase" evidence="1">
    <location>
        <begin position="55"/>
        <end position="193"/>
    </location>
</feature>
<dbReference type="PANTHER" id="PTHR11373:SF4">
    <property type="entry name" value="DEOXYNUCLEOSIDE TRIPHOSPHATE TRIPHOSPHOHYDROLASE SAMHD1"/>
    <property type="match status" value="1"/>
</dbReference>
<dbReference type="FunFam" id="1.10.3210.10:FF:000014">
    <property type="entry name" value="HD domain-containing protein"/>
    <property type="match status" value="1"/>
</dbReference>
<dbReference type="EMBL" id="AZGF01000020">
    <property type="protein sequence ID" value="KRM11311.1"/>
    <property type="molecule type" value="Genomic_DNA"/>
</dbReference>
<dbReference type="GO" id="GO:0008832">
    <property type="term" value="F:dGTPase activity"/>
    <property type="evidence" value="ECO:0007669"/>
    <property type="project" value="TreeGrafter"/>
</dbReference>
<organism evidence="2 3">
    <name type="scientific">Paucilactobacillus suebicus DSM 5007 = KCTC 3549</name>
    <dbReference type="NCBI Taxonomy" id="1423807"/>
    <lineage>
        <taxon>Bacteria</taxon>
        <taxon>Bacillati</taxon>
        <taxon>Bacillota</taxon>
        <taxon>Bacilli</taxon>
        <taxon>Lactobacillales</taxon>
        <taxon>Lactobacillaceae</taxon>
        <taxon>Paucilactobacillus</taxon>
    </lineage>
</organism>
<dbReference type="eggNOG" id="COG1078">
    <property type="taxonomic scope" value="Bacteria"/>
</dbReference>
<dbReference type="STRING" id="1423807.FD16_GL000900"/>
<evidence type="ECO:0000313" key="2">
    <source>
        <dbReference type="EMBL" id="KRM11311.1"/>
    </source>
</evidence>
<dbReference type="InterPro" id="IPR050135">
    <property type="entry name" value="dGTPase-like"/>
</dbReference>
<dbReference type="Pfam" id="PF01966">
    <property type="entry name" value="HD"/>
    <property type="match status" value="1"/>
</dbReference>
<reference evidence="2 3" key="1">
    <citation type="journal article" date="2015" name="Genome Announc.">
        <title>Expanding the biotechnology potential of lactobacilli through comparative genomics of 213 strains and associated genera.</title>
        <authorList>
            <person name="Sun Z."/>
            <person name="Harris H.M."/>
            <person name="McCann A."/>
            <person name="Guo C."/>
            <person name="Argimon S."/>
            <person name="Zhang W."/>
            <person name="Yang X."/>
            <person name="Jeffery I.B."/>
            <person name="Cooney J.C."/>
            <person name="Kagawa T.F."/>
            <person name="Liu W."/>
            <person name="Song Y."/>
            <person name="Salvetti E."/>
            <person name="Wrobel A."/>
            <person name="Rasinkangas P."/>
            <person name="Parkhill J."/>
            <person name="Rea M.C."/>
            <person name="O'Sullivan O."/>
            <person name="Ritari J."/>
            <person name="Douillard F.P."/>
            <person name="Paul Ross R."/>
            <person name="Yang R."/>
            <person name="Briner A.E."/>
            <person name="Felis G.E."/>
            <person name="de Vos W.M."/>
            <person name="Barrangou R."/>
            <person name="Klaenhammer T.R."/>
            <person name="Caufield P.W."/>
            <person name="Cui Y."/>
            <person name="Zhang H."/>
            <person name="O'Toole P.W."/>
        </authorList>
    </citation>
    <scope>NUCLEOTIDE SEQUENCE [LARGE SCALE GENOMIC DNA]</scope>
    <source>
        <strain evidence="2 3">DSM 5007</strain>
    </source>
</reference>
<keyword evidence="3" id="KW-1185">Reference proteome</keyword>
<gene>
    <name evidence="2" type="ORF">FD16_GL000900</name>
</gene>
<dbReference type="InterPro" id="IPR003607">
    <property type="entry name" value="HD/PDEase_dom"/>
</dbReference>
<protein>
    <submittedName>
        <fullName evidence="2">HD domain-containing protein</fullName>
    </submittedName>
</protein>
<dbReference type="PATRIC" id="fig|1423807.3.peg.912"/>
<dbReference type="AlphaFoldDB" id="A0A0R1W1A0"/>
<comment type="caution">
    <text evidence="2">The sequence shown here is derived from an EMBL/GenBank/DDBJ whole genome shotgun (WGS) entry which is preliminary data.</text>
</comment>
<evidence type="ECO:0000259" key="1">
    <source>
        <dbReference type="SMART" id="SM00471"/>
    </source>
</evidence>
<dbReference type="InterPro" id="IPR006674">
    <property type="entry name" value="HD_domain"/>
</dbReference>
<proteinExistence type="predicted"/>
<dbReference type="InterPro" id="IPR045509">
    <property type="entry name" value="HD_assoc_2"/>
</dbReference>
<dbReference type="Pfam" id="PF19276">
    <property type="entry name" value="HD_assoc_2"/>
    <property type="match status" value="1"/>
</dbReference>
<evidence type="ECO:0000313" key="3">
    <source>
        <dbReference type="Proteomes" id="UP000051820"/>
    </source>
</evidence>
<dbReference type="PANTHER" id="PTHR11373">
    <property type="entry name" value="DEOXYNUCLEOSIDE TRIPHOSPHATE TRIPHOSPHOHYDROLASE"/>
    <property type="match status" value="1"/>
</dbReference>
<dbReference type="CDD" id="cd00077">
    <property type="entry name" value="HDc"/>
    <property type="match status" value="1"/>
</dbReference>
<name>A0A0R1W1A0_9LACO</name>
<dbReference type="SUPFAM" id="SSF109604">
    <property type="entry name" value="HD-domain/PDEase-like"/>
    <property type="match status" value="1"/>
</dbReference>
<dbReference type="Gene3D" id="1.10.3210.10">
    <property type="entry name" value="Hypothetical protein af1432"/>
    <property type="match status" value="1"/>
</dbReference>
<dbReference type="Proteomes" id="UP000051820">
    <property type="component" value="Unassembled WGS sequence"/>
</dbReference>